<dbReference type="SUPFAM" id="SSF53448">
    <property type="entry name" value="Nucleotide-diphospho-sugar transferases"/>
    <property type="match status" value="1"/>
</dbReference>
<gene>
    <name evidence="2" type="ORF">C1H76_2572</name>
</gene>
<sequence length="348" mass="39882">MTTQSPHPIILYLSLFLLSALLTWTFHHPPSPSHPNSSRPPSGIPRLAFATFLGPNTNPSAATTDAQSAALHDTDDGYFLGVRVLTYQLLHSPITASNLSIPFVVLTTPEVSPRKRERLRADGATVVTVPRFENGWMRVGDARYGDVMTKLRLWELVQFDKVCFLDSDTLVTRRLDEVFWDEGTVLRTVKQGKGEEGEPEPPRHYMFAANVDTWGYEHAWPPDPEGGYFNVGFFCFRPDREVFEYYVKMAALEGKYSAQFPEQNMLNYVHRKEGRMPWARLWEGWNVNWPTERDYRNGVGSFHAKYWDSDPSHDKVLKAIWREQRAEMEGYWRGREGDEGRIGGIHGA</sequence>
<evidence type="ECO:0000313" key="2">
    <source>
        <dbReference type="EMBL" id="TKX25339.1"/>
    </source>
</evidence>
<keyword evidence="1" id="KW-0812">Transmembrane</keyword>
<name>A0A4U7B3C4_9PEZI</name>
<comment type="caution">
    <text evidence="2">The sequence shown here is derived from an EMBL/GenBank/DDBJ whole genome shotgun (WGS) entry which is preliminary data.</text>
</comment>
<organism evidence="2 3">
    <name type="scientific">Elsinoe australis</name>
    <dbReference type="NCBI Taxonomy" id="40998"/>
    <lineage>
        <taxon>Eukaryota</taxon>
        <taxon>Fungi</taxon>
        <taxon>Dikarya</taxon>
        <taxon>Ascomycota</taxon>
        <taxon>Pezizomycotina</taxon>
        <taxon>Dothideomycetes</taxon>
        <taxon>Dothideomycetidae</taxon>
        <taxon>Myriangiales</taxon>
        <taxon>Elsinoaceae</taxon>
        <taxon>Elsinoe</taxon>
    </lineage>
</organism>
<dbReference type="InterPro" id="IPR050587">
    <property type="entry name" value="GNT1/Glycosyltrans_8"/>
</dbReference>
<dbReference type="InterPro" id="IPR002495">
    <property type="entry name" value="Glyco_trans_8"/>
</dbReference>
<dbReference type="GO" id="GO:0016757">
    <property type="term" value="F:glycosyltransferase activity"/>
    <property type="evidence" value="ECO:0007669"/>
    <property type="project" value="InterPro"/>
</dbReference>
<dbReference type="AlphaFoldDB" id="A0A4U7B3C4"/>
<evidence type="ECO:0000256" key="1">
    <source>
        <dbReference type="SAM" id="Phobius"/>
    </source>
</evidence>
<accession>A0A4U7B3C4</accession>
<dbReference type="Gene3D" id="3.90.550.10">
    <property type="entry name" value="Spore Coat Polysaccharide Biosynthesis Protein SpsA, Chain A"/>
    <property type="match status" value="1"/>
</dbReference>
<dbReference type="InterPro" id="IPR029044">
    <property type="entry name" value="Nucleotide-diphossugar_trans"/>
</dbReference>
<reference evidence="2 3" key="1">
    <citation type="submission" date="2018-02" db="EMBL/GenBank/DDBJ databases">
        <title>Draft genome sequences of Elsinoe sp., causing black scab on jojoba.</title>
        <authorList>
            <person name="Stodart B."/>
            <person name="Jeffress S."/>
            <person name="Ash G."/>
            <person name="Arun Chinnappa K."/>
        </authorList>
    </citation>
    <scope>NUCLEOTIDE SEQUENCE [LARGE SCALE GENOMIC DNA]</scope>
    <source>
        <strain evidence="2 3">Hillstone_2</strain>
    </source>
</reference>
<dbReference type="EMBL" id="PTQR01000030">
    <property type="protein sequence ID" value="TKX25339.1"/>
    <property type="molecule type" value="Genomic_DNA"/>
</dbReference>
<keyword evidence="1" id="KW-0472">Membrane</keyword>
<feature type="transmembrane region" description="Helical" evidence="1">
    <location>
        <begin position="9"/>
        <end position="27"/>
    </location>
</feature>
<dbReference type="PANTHER" id="PTHR11183">
    <property type="entry name" value="GLYCOGENIN SUBFAMILY MEMBER"/>
    <property type="match status" value="1"/>
</dbReference>
<protein>
    <recommendedName>
        <fullName evidence="4">Nucleotide-diphospho-sugar transferase</fullName>
    </recommendedName>
</protein>
<evidence type="ECO:0008006" key="4">
    <source>
        <dbReference type="Google" id="ProtNLM"/>
    </source>
</evidence>
<proteinExistence type="predicted"/>
<evidence type="ECO:0000313" key="3">
    <source>
        <dbReference type="Proteomes" id="UP000308133"/>
    </source>
</evidence>
<dbReference type="Pfam" id="PF01501">
    <property type="entry name" value="Glyco_transf_8"/>
    <property type="match status" value="1"/>
</dbReference>
<keyword evidence="1" id="KW-1133">Transmembrane helix</keyword>
<dbReference type="Proteomes" id="UP000308133">
    <property type="component" value="Unassembled WGS sequence"/>
</dbReference>